<proteinExistence type="predicted"/>
<comment type="caution">
    <text evidence="2">The sequence shown here is derived from an EMBL/GenBank/DDBJ whole genome shotgun (WGS) entry which is preliminary data.</text>
</comment>
<gene>
    <name evidence="2" type="ORF">A3A70_01885</name>
</gene>
<name>A0A1F4VRI6_UNCKA</name>
<keyword evidence="1" id="KW-0812">Transmembrane</keyword>
<dbReference type="STRING" id="1802627.A3A70_01885"/>
<feature type="transmembrane region" description="Helical" evidence="1">
    <location>
        <begin position="14"/>
        <end position="35"/>
    </location>
</feature>
<dbReference type="Proteomes" id="UP000178964">
    <property type="component" value="Unassembled WGS sequence"/>
</dbReference>
<organism evidence="2 3">
    <name type="scientific">candidate division WWE3 bacterium RIFCSPLOWO2_01_FULL_42_11</name>
    <dbReference type="NCBI Taxonomy" id="1802627"/>
    <lineage>
        <taxon>Bacteria</taxon>
        <taxon>Katanobacteria</taxon>
    </lineage>
</organism>
<reference evidence="2 3" key="1">
    <citation type="journal article" date="2016" name="Nat. Commun.">
        <title>Thousands of microbial genomes shed light on interconnected biogeochemical processes in an aquifer system.</title>
        <authorList>
            <person name="Anantharaman K."/>
            <person name="Brown C.T."/>
            <person name="Hug L.A."/>
            <person name="Sharon I."/>
            <person name="Castelle C.J."/>
            <person name="Probst A.J."/>
            <person name="Thomas B.C."/>
            <person name="Singh A."/>
            <person name="Wilkins M.J."/>
            <person name="Karaoz U."/>
            <person name="Brodie E.L."/>
            <person name="Williams K.H."/>
            <person name="Hubbard S.S."/>
            <person name="Banfield J.F."/>
        </authorList>
    </citation>
    <scope>NUCLEOTIDE SEQUENCE [LARGE SCALE GENOMIC DNA]</scope>
</reference>
<evidence type="ECO:0000313" key="2">
    <source>
        <dbReference type="EMBL" id="OGC59588.1"/>
    </source>
</evidence>
<keyword evidence="1" id="KW-1133">Transmembrane helix</keyword>
<dbReference type="EMBL" id="MEVK01000012">
    <property type="protein sequence ID" value="OGC59588.1"/>
    <property type="molecule type" value="Genomic_DNA"/>
</dbReference>
<accession>A0A1F4VRI6</accession>
<evidence type="ECO:0000256" key="1">
    <source>
        <dbReference type="SAM" id="Phobius"/>
    </source>
</evidence>
<feature type="transmembrane region" description="Helical" evidence="1">
    <location>
        <begin position="171"/>
        <end position="191"/>
    </location>
</feature>
<sequence>MTIADWIKILKKNITWILSGGLVFMLIGFFGPRALGPVFVAETDLYISQPSQTVPESFSYDGFYSQQTSKDVTDSLMGFFKSKQVANSSLDGVGSYQSISNLIGGTSAKKLSTNILRVSSKARTPIEAENNLNSMTKSAVATFNKVSANKGITITSLGTKPVVYQRTVSPFLTGFVGFFLGCTLIGGFFLLKENYT</sequence>
<evidence type="ECO:0008006" key="4">
    <source>
        <dbReference type="Google" id="ProtNLM"/>
    </source>
</evidence>
<dbReference type="AlphaFoldDB" id="A0A1F4VRI6"/>
<keyword evidence="1" id="KW-0472">Membrane</keyword>
<protein>
    <recommendedName>
        <fullName evidence="4">Polysaccharide chain length determinant N-terminal domain-containing protein</fullName>
    </recommendedName>
</protein>
<evidence type="ECO:0000313" key="3">
    <source>
        <dbReference type="Proteomes" id="UP000178964"/>
    </source>
</evidence>